<sequence length="259" mass="27956">MAMLFPRGAVSLRALRELVQIRLNVSLVGRRSDIRRLAKKAAEEFSCGDRRIDGYAPVWDPLPKHSCLDRTWAPDVAASDTKDRGRCLFSSLSDFGHGTIDNLEAKFQKAELLGTRHVVGDLGGFLPPSIRAANDVFCKLANDGLAMLDIIKDGLAKLWGGLANSTTSLLRALAPELGVSDPGRVLTQQILPLFSGAVRLVMKGSTLNDGGMQVFVNMLVGNDITLEADASTPGNGTWRVSHAISQRLIFVVSSSESIE</sequence>
<accession>A0A1Q9CJX1</accession>
<protein>
    <submittedName>
        <fullName evidence="1">Uncharacterized protein</fullName>
    </submittedName>
</protein>
<proteinExistence type="predicted"/>
<evidence type="ECO:0000313" key="2">
    <source>
        <dbReference type="Proteomes" id="UP000186817"/>
    </source>
</evidence>
<evidence type="ECO:0000313" key="1">
    <source>
        <dbReference type="EMBL" id="OLP83230.1"/>
    </source>
</evidence>
<organism evidence="1 2">
    <name type="scientific">Symbiodinium microadriaticum</name>
    <name type="common">Dinoflagellate</name>
    <name type="synonym">Zooxanthella microadriatica</name>
    <dbReference type="NCBI Taxonomy" id="2951"/>
    <lineage>
        <taxon>Eukaryota</taxon>
        <taxon>Sar</taxon>
        <taxon>Alveolata</taxon>
        <taxon>Dinophyceae</taxon>
        <taxon>Suessiales</taxon>
        <taxon>Symbiodiniaceae</taxon>
        <taxon>Symbiodinium</taxon>
    </lineage>
</organism>
<reference evidence="1 2" key="1">
    <citation type="submission" date="2016-02" db="EMBL/GenBank/DDBJ databases">
        <title>Genome analysis of coral dinoflagellate symbionts highlights evolutionary adaptations to a symbiotic lifestyle.</title>
        <authorList>
            <person name="Aranda M."/>
            <person name="Li Y."/>
            <person name="Liew Y.J."/>
            <person name="Baumgarten S."/>
            <person name="Simakov O."/>
            <person name="Wilson M."/>
            <person name="Piel J."/>
            <person name="Ashoor H."/>
            <person name="Bougouffa S."/>
            <person name="Bajic V.B."/>
            <person name="Ryu T."/>
            <person name="Ravasi T."/>
            <person name="Bayer T."/>
            <person name="Micklem G."/>
            <person name="Kim H."/>
            <person name="Bhak J."/>
            <person name="Lajeunesse T.C."/>
            <person name="Voolstra C.R."/>
        </authorList>
    </citation>
    <scope>NUCLEOTIDE SEQUENCE [LARGE SCALE GENOMIC DNA]</scope>
    <source>
        <strain evidence="1 2">CCMP2467</strain>
    </source>
</reference>
<dbReference type="AlphaFoldDB" id="A0A1Q9CJX1"/>
<gene>
    <name evidence="1" type="ORF">AK812_SmicGene36026</name>
</gene>
<keyword evidence="2" id="KW-1185">Reference proteome</keyword>
<dbReference type="Proteomes" id="UP000186817">
    <property type="component" value="Unassembled WGS sequence"/>
</dbReference>
<dbReference type="EMBL" id="LSRX01001130">
    <property type="protein sequence ID" value="OLP83230.1"/>
    <property type="molecule type" value="Genomic_DNA"/>
</dbReference>
<comment type="caution">
    <text evidence="1">The sequence shown here is derived from an EMBL/GenBank/DDBJ whole genome shotgun (WGS) entry which is preliminary data.</text>
</comment>
<name>A0A1Q9CJX1_SYMMI</name>
<dbReference type="OrthoDB" id="411194at2759"/>